<dbReference type="PANTHER" id="PTHR31639">
    <property type="entry name" value="F-BOX PROTEIN-LIKE"/>
    <property type="match status" value="1"/>
</dbReference>
<gene>
    <name evidence="2" type="ORF">T459_17376</name>
</gene>
<dbReference type="Gramene" id="PHT79324">
    <property type="protein sequence ID" value="PHT79324"/>
    <property type="gene ID" value="T459_17376"/>
</dbReference>
<keyword evidence="3" id="KW-1185">Reference proteome</keyword>
<feature type="domain" description="F-box" evidence="1">
    <location>
        <begin position="13"/>
        <end position="44"/>
    </location>
</feature>
<dbReference type="InterPro" id="IPR032675">
    <property type="entry name" value="LRR_dom_sf"/>
</dbReference>
<reference evidence="2 3" key="2">
    <citation type="journal article" date="2017" name="Genome Biol.">
        <title>New reference genome sequences of hot pepper reveal the massive evolution of plant disease-resistance genes by retroduplication.</title>
        <authorList>
            <person name="Kim S."/>
            <person name="Park J."/>
            <person name="Yeom S.I."/>
            <person name="Kim Y.M."/>
            <person name="Seo E."/>
            <person name="Kim K.T."/>
            <person name="Kim M.S."/>
            <person name="Lee J.M."/>
            <person name="Cheong K."/>
            <person name="Shin H.S."/>
            <person name="Kim S.B."/>
            <person name="Han K."/>
            <person name="Lee J."/>
            <person name="Park M."/>
            <person name="Lee H.A."/>
            <person name="Lee H.Y."/>
            <person name="Lee Y."/>
            <person name="Oh S."/>
            <person name="Lee J.H."/>
            <person name="Choi E."/>
            <person name="Choi E."/>
            <person name="Lee S.E."/>
            <person name="Jeon J."/>
            <person name="Kim H."/>
            <person name="Choi G."/>
            <person name="Song H."/>
            <person name="Lee J."/>
            <person name="Lee S.C."/>
            <person name="Kwon J.K."/>
            <person name="Lee H.Y."/>
            <person name="Koo N."/>
            <person name="Hong Y."/>
            <person name="Kim R.W."/>
            <person name="Kang W.H."/>
            <person name="Huh J.H."/>
            <person name="Kang B.C."/>
            <person name="Yang T.J."/>
            <person name="Lee Y.H."/>
            <person name="Bennetzen J.L."/>
            <person name="Choi D."/>
        </authorList>
    </citation>
    <scope>NUCLEOTIDE SEQUENCE [LARGE SCALE GENOMIC DNA]</scope>
    <source>
        <strain evidence="3">cv. CM334</strain>
    </source>
</reference>
<dbReference type="OrthoDB" id="1901752at2759"/>
<evidence type="ECO:0000259" key="1">
    <source>
        <dbReference type="PROSITE" id="PS50181"/>
    </source>
</evidence>
<dbReference type="AlphaFoldDB" id="A0A1U8GYR1"/>
<sequence length="265" mass="30233">MEGNNDSVDVTGDNRISKLPKPILHHILSFISSNDAARMSTVSKVCASAWNSLPYLNFGYIHYGSQHMHDVIDQILANRKKNNIPMQNFSLWLGYYHPRLSFVDNWIKILVACNIKQLNLREKPDNVYYSLPETIFSAKSLTVLSLEGFKIELPADEHLSLRYFNGLTSFQVGETLPKLKKVNLVNLANQENLGYDHSVLQLIDIAAINVEDLSINNHSHGNINAVRVTDCKTLKSFYLNCVDITDNWLEELFYSLQNLEKFDLT</sequence>
<dbReference type="PROSITE" id="PS50181">
    <property type="entry name" value="FBOX"/>
    <property type="match status" value="1"/>
</dbReference>
<dbReference type="EMBL" id="AYRZ02000006">
    <property type="protein sequence ID" value="PHT79324.1"/>
    <property type="molecule type" value="Genomic_DNA"/>
</dbReference>
<dbReference type="KEGG" id="cann:107873991"/>
<name>A0A1U8GYR1_CAPAN</name>
<proteinExistence type="predicted"/>
<dbReference type="InterPro" id="IPR001810">
    <property type="entry name" value="F-box_dom"/>
</dbReference>
<protein>
    <recommendedName>
        <fullName evidence="1">F-box domain-containing protein</fullName>
    </recommendedName>
</protein>
<evidence type="ECO:0000313" key="3">
    <source>
        <dbReference type="Proteomes" id="UP000222542"/>
    </source>
</evidence>
<dbReference type="SUPFAM" id="SSF81383">
    <property type="entry name" value="F-box domain"/>
    <property type="match status" value="1"/>
</dbReference>
<dbReference type="InterPro" id="IPR036047">
    <property type="entry name" value="F-box-like_dom_sf"/>
</dbReference>
<evidence type="ECO:0000313" key="2">
    <source>
        <dbReference type="EMBL" id="PHT79324.1"/>
    </source>
</evidence>
<dbReference type="Pfam" id="PF00646">
    <property type="entry name" value="F-box"/>
    <property type="match status" value="1"/>
</dbReference>
<dbReference type="PANTHER" id="PTHR31639:SF42">
    <property type="entry name" value="OS02G0160200 PROTEIN"/>
    <property type="match status" value="1"/>
</dbReference>
<organism evidence="2 3">
    <name type="scientific">Capsicum annuum</name>
    <name type="common">Capsicum pepper</name>
    <dbReference type="NCBI Taxonomy" id="4072"/>
    <lineage>
        <taxon>Eukaryota</taxon>
        <taxon>Viridiplantae</taxon>
        <taxon>Streptophyta</taxon>
        <taxon>Embryophyta</taxon>
        <taxon>Tracheophyta</taxon>
        <taxon>Spermatophyta</taxon>
        <taxon>Magnoliopsida</taxon>
        <taxon>eudicotyledons</taxon>
        <taxon>Gunneridae</taxon>
        <taxon>Pentapetalae</taxon>
        <taxon>asterids</taxon>
        <taxon>lamiids</taxon>
        <taxon>Solanales</taxon>
        <taxon>Solanaceae</taxon>
        <taxon>Solanoideae</taxon>
        <taxon>Capsiceae</taxon>
        <taxon>Capsicum</taxon>
    </lineage>
</organism>
<accession>A0A1U8GYR1</accession>
<comment type="caution">
    <text evidence="2">The sequence shown here is derived from an EMBL/GenBank/DDBJ whole genome shotgun (WGS) entry which is preliminary data.</text>
</comment>
<dbReference type="Gene3D" id="3.80.10.10">
    <property type="entry name" value="Ribonuclease Inhibitor"/>
    <property type="match status" value="1"/>
</dbReference>
<dbReference type="STRING" id="4072.A0A1U8GYR1"/>
<reference evidence="2 3" key="1">
    <citation type="journal article" date="2014" name="Nat. Genet.">
        <title>Genome sequence of the hot pepper provides insights into the evolution of pungency in Capsicum species.</title>
        <authorList>
            <person name="Kim S."/>
            <person name="Park M."/>
            <person name="Yeom S.I."/>
            <person name="Kim Y.M."/>
            <person name="Lee J.M."/>
            <person name="Lee H.A."/>
            <person name="Seo E."/>
            <person name="Choi J."/>
            <person name="Cheong K."/>
            <person name="Kim K.T."/>
            <person name="Jung K."/>
            <person name="Lee G.W."/>
            <person name="Oh S.K."/>
            <person name="Bae C."/>
            <person name="Kim S.B."/>
            <person name="Lee H.Y."/>
            <person name="Kim S.Y."/>
            <person name="Kim M.S."/>
            <person name="Kang B.C."/>
            <person name="Jo Y.D."/>
            <person name="Yang H.B."/>
            <person name="Jeong H.J."/>
            <person name="Kang W.H."/>
            <person name="Kwon J.K."/>
            <person name="Shin C."/>
            <person name="Lim J.Y."/>
            <person name="Park J.H."/>
            <person name="Huh J.H."/>
            <person name="Kim J.S."/>
            <person name="Kim B.D."/>
            <person name="Cohen O."/>
            <person name="Paran I."/>
            <person name="Suh M.C."/>
            <person name="Lee S.B."/>
            <person name="Kim Y.K."/>
            <person name="Shin Y."/>
            <person name="Noh S.J."/>
            <person name="Park J."/>
            <person name="Seo Y.S."/>
            <person name="Kwon S.Y."/>
            <person name="Kim H.A."/>
            <person name="Park J.M."/>
            <person name="Kim H.J."/>
            <person name="Choi S.B."/>
            <person name="Bosland P.W."/>
            <person name="Reeves G."/>
            <person name="Jo S.H."/>
            <person name="Lee B.W."/>
            <person name="Cho H.T."/>
            <person name="Choi H.S."/>
            <person name="Lee M.S."/>
            <person name="Yu Y."/>
            <person name="Do Choi Y."/>
            <person name="Park B.S."/>
            <person name="van Deynze A."/>
            <person name="Ashrafi H."/>
            <person name="Hill T."/>
            <person name="Kim W.T."/>
            <person name="Pai H.S."/>
            <person name="Ahn H.K."/>
            <person name="Yeam I."/>
            <person name="Giovannoni J.J."/>
            <person name="Rose J.K."/>
            <person name="Sorensen I."/>
            <person name="Lee S.J."/>
            <person name="Kim R.W."/>
            <person name="Choi I.Y."/>
            <person name="Choi B.S."/>
            <person name="Lim J.S."/>
            <person name="Lee Y.H."/>
            <person name="Choi D."/>
        </authorList>
    </citation>
    <scope>NUCLEOTIDE SEQUENCE [LARGE SCALE GENOMIC DNA]</scope>
    <source>
        <strain evidence="3">cv. CM334</strain>
    </source>
</reference>
<dbReference type="SUPFAM" id="SSF52047">
    <property type="entry name" value="RNI-like"/>
    <property type="match status" value="1"/>
</dbReference>
<dbReference type="Proteomes" id="UP000222542">
    <property type="component" value="Unassembled WGS sequence"/>
</dbReference>